<feature type="region of interest" description="Disordered" evidence="1">
    <location>
        <begin position="1"/>
        <end position="51"/>
    </location>
</feature>
<dbReference type="EMBL" id="BAND01000101">
    <property type="protein sequence ID" value="GAJ30076.1"/>
    <property type="molecule type" value="Genomic_DNA"/>
</dbReference>
<keyword evidence="2" id="KW-0472">Membrane</keyword>
<evidence type="ECO:0000256" key="1">
    <source>
        <dbReference type="SAM" id="MobiDB-lite"/>
    </source>
</evidence>
<evidence type="ECO:0000313" key="4">
    <source>
        <dbReference type="Proteomes" id="UP000019760"/>
    </source>
</evidence>
<protein>
    <submittedName>
        <fullName evidence="3">Uncharacterized protein</fullName>
    </submittedName>
</protein>
<accession>A0A023D8E2</accession>
<dbReference type="Proteomes" id="UP000019760">
    <property type="component" value="Unassembled WGS sequence"/>
</dbReference>
<keyword evidence="4" id="KW-1185">Reference proteome</keyword>
<dbReference type="RefSeq" id="WP_042060650.1">
    <property type="nucleotide sequence ID" value="NZ_BAND01000101.1"/>
</dbReference>
<keyword evidence="2" id="KW-0812">Transmembrane</keyword>
<feature type="transmembrane region" description="Helical" evidence="2">
    <location>
        <begin position="315"/>
        <end position="335"/>
    </location>
</feature>
<dbReference type="AlphaFoldDB" id="A0A023D8E2"/>
<evidence type="ECO:0000313" key="3">
    <source>
        <dbReference type="EMBL" id="GAJ30076.1"/>
    </source>
</evidence>
<keyword evidence="2" id="KW-1133">Transmembrane helix</keyword>
<evidence type="ECO:0000256" key="2">
    <source>
        <dbReference type="SAM" id="Phobius"/>
    </source>
</evidence>
<feature type="region of interest" description="Disordered" evidence="1">
    <location>
        <begin position="124"/>
        <end position="145"/>
    </location>
</feature>
<sequence length="336" mass="37194">MSGSSSQADGRSSPVLDDSASVYYEAHGSGGRQSRRPSSIEDGAERARAVREEASRMKDINRTQQVLRDVIAATEQRGDPEIQALYAQLAGQLRSVPPAIGTDRLTGEMTSVNRTLGQMLSAMRETHDDRVAQRTSESESKDRKKIEDRTYIRAKLQRQRDDIGTYPPAELRENFASLLEEVREKSKVGAKPGAAQIAENEAQGTLGYYSQYRVRRMHGWMHNKRKVTAALLPGWYATANTICTRYANGHTELTTLLNGVLAVPVEADVPAWDLKMEDIKAFYKMLEDLIDQTNKLVADIREKSATNNAYSLGKIAFWLTAVASVVAVAGVALRFA</sequence>
<organism evidence="3 4">
    <name type="scientific">Acidomonas methanolica NBRC 104435</name>
    <dbReference type="NCBI Taxonomy" id="1231351"/>
    <lineage>
        <taxon>Bacteria</taxon>
        <taxon>Pseudomonadati</taxon>
        <taxon>Pseudomonadota</taxon>
        <taxon>Alphaproteobacteria</taxon>
        <taxon>Acetobacterales</taxon>
        <taxon>Acetobacteraceae</taxon>
        <taxon>Acidomonas</taxon>
    </lineage>
</organism>
<name>A0A023D8E2_ACIMT</name>
<reference evidence="3 4" key="2">
    <citation type="journal article" date="2014" name="FEMS Microbiol. Lett.">
        <title>Draft genomic DNA sequence of the facultatively methylotrophic bacterium Acidomonas methanolica type strain MB58.</title>
        <authorList>
            <person name="Higashiura N."/>
            <person name="Hadano H."/>
            <person name="Hirakawa H."/>
            <person name="Matsutani M."/>
            <person name="Takabe S."/>
            <person name="Matsushita K."/>
            <person name="Azuma Y."/>
        </authorList>
    </citation>
    <scope>NUCLEOTIDE SEQUENCE [LARGE SCALE GENOMIC DNA]</scope>
    <source>
        <strain evidence="3 4">MB58</strain>
    </source>
</reference>
<feature type="compositionally biased region" description="Low complexity" evidence="1">
    <location>
        <begin position="1"/>
        <end position="13"/>
    </location>
</feature>
<comment type="caution">
    <text evidence="3">The sequence shown here is derived from an EMBL/GenBank/DDBJ whole genome shotgun (WGS) entry which is preliminary data.</text>
</comment>
<gene>
    <name evidence="3" type="ORF">Amme_102_011</name>
</gene>
<reference evidence="4" key="1">
    <citation type="journal article" date="2014" name="FEMS Microbiol. Lett.">
        <title>Draft Genomic DNA Sequence of the Facultatively Methylotrophic Bacterium Acidomonas methanolica type strain MB58.</title>
        <authorList>
            <person name="Higashiura N."/>
            <person name="Hadano H."/>
            <person name="Hirakawa H."/>
            <person name="Matsutani M."/>
            <person name="Takabe S."/>
            <person name="Matsushita K."/>
            <person name="Azuma Y."/>
        </authorList>
    </citation>
    <scope>NUCLEOTIDE SEQUENCE [LARGE SCALE GENOMIC DNA]</scope>
    <source>
        <strain evidence="4">MB58</strain>
    </source>
</reference>
<proteinExistence type="predicted"/>